<gene>
    <name evidence="1" type="ORF">FZD47_10290</name>
</gene>
<evidence type="ECO:0008006" key="3">
    <source>
        <dbReference type="Google" id="ProtNLM"/>
    </source>
</evidence>
<accession>A0A5D4SL01</accession>
<proteinExistence type="predicted"/>
<dbReference type="AlphaFoldDB" id="A0A5D4SL01"/>
<organism evidence="1 2">
    <name type="scientific">Bacillus infantis</name>
    <dbReference type="NCBI Taxonomy" id="324767"/>
    <lineage>
        <taxon>Bacteria</taxon>
        <taxon>Bacillati</taxon>
        <taxon>Bacillota</taxon>
        <taxon>Bacilli</taxon>
        <taxon>Bacillales</taxon>
        <taxon>Bacillaceae</taxon>
        <taxon>Bacillus</taxon>
    </lineage>
</organism>
<dbReference type="Proteomes" id="UP000323732">
    <property type="component" value="Unassembled WGS sequence"/>
</dbReference>
<reference evidence="1 2" key="1">
    <citation type="submission" date="2019-08" db="EMBL/GenBank/DDBJ databases">
        <title>Bacillus genomes from the desert of Cuatro Cienegas, Coahuila.</title>
        <authorList>
            <person name="Olmedo-Alvarez G."/>
        </authorList>
    </citation>
    <scope>NUCLEOTIDE SEQUENCE [LARGE SCALE GENOMIC DNA]</scope>
    <source>
        <strain evidence="1 2">CH37_1T</strain>
    </source>
</reference>
<protein>
    <recommendedName>
        <fullName evidence="3">Glycosyltransferase family 2 protein</fullName>
    </recommendedName>
</protein>
<evidence type="ECO:0000313" key="2">
    <source>
        <dbReference type="Proteomes" id="UP000323732"/>
    </source>
</evidence>
<dbReference type="EMBL" id="VTES01000003">
    <property type="protein sequence ID" value="TYS63890.1"/>
    <property type="molecule type" value="Genomic_DNA"/>
</dbReference>
<sequence>MILMHKTALLTVTHDPTGNNCESFIEYKSLLEDIYEDLFIAVSNETSPDLIKLLEESQFKVKIIPKRGAAHARRKAVEWGLTSQMDYYHYCDFDRILTWSRYYPEELGTIISNISAHDYTIIGRTERAFKTHPVEWVETEKITNRICSLELGKQVDITAGSCAFSRQAAGYINQYSEAKMTDAEWAMIIHRIAQFNLGYIAAEGLEYHEEINGVSKNISQTEKWIQRLELSLIISKSARDTGKGFFSNR</sequence>
<evidence type="ECO:0000313" key="1">
    <source>
        <dbReference type="EMBL" id="TYS63890.1"/>
    </source>
</evidence>
<name>A0A5D4SL01_9BACI</name>
<comment type="caution">
    <text evidence="1">The sequence shown here is derived from an EMBL/GenBank/DDBJ whole genome shotgun (WGS) entry which is preliminary data.</text>
</comment>